<keyword evidence="2" id="KW-0145">Chemotaxis</keyword>
<dbReference type="InterPro" id="IPR003660">
    <property type="entry name" value="HAMP_dom"/>
</dbReference>
<evidence type="ECO:0000256" key="3">
    <source>
        <dbReference type="ARBA" id="ARBA00029447"/>
    </source>
</evidence>
<keyword evidence="4" id="KW-0807">Transducer</keyword>
<evidence type="ECO:0000313" key="10">
    <source>
        <dbReference type="Proteomes" id="UP000027647"/>
    </source>
</evidence>
<dbReference type="Pfam" id="PF00672">
    <property type="entry name" value="HAMP"/>
    <property type="match status" value="1"/>
</dbReference>
<comment type="caution">
    <text evidence="9">The sequence shown here is derived from an EMBL/GenBank/DDBJ whole genome shotgun (WGS) entry which is preliminary data.</text>
</comment>
<dbReference type="RefSeq" id="WP_051699236.1">
    <property type="nucleotide sequence ID" value="NZ_JMIW01000006.1"/>
</dbReference>
<dbReference type="SUPFAM" id="SSF58104">
    <property type="entry name" value="Methyl-accepting chemotaxis protein (MCP) signaling domain"/>
    <property type="match status" value="1"/>
</dbReference>
<dbReference type="eggNOG" id="COG0840">
    <property type="taxonomic scope" value="Bacteria"/>
</dbReference>
<dbReference type="Gene3D" id="6.10.340.10">
    <property type="match status" value="1"/>
</dbReference>
<feature type="compositionally biased region" description="Basic and acidic residues" evidence="5">
    <location>
        <begin position="376"/>
        <end position="387"/>
    </location>
</feature>
<evidence type="ECO:0000256" key="1">
    <source>
        <dbReference type="ARBA" id="ARBA00004370"/>
    </source>
</evidence>
<dbReference type="GO" id="GO:0004888">
    <property type="term" value="F:transmembrane signaling receptor activity"/>
    <property type="evidence" value="ECO:0007669"/>
    <property type="project" value="InterPro"/>
</dbReference>
<dbReference type="InterPro" id="IPR004089">
    <property type="entry name" value="MCPsignal_dom"/>
</dbReference>
<evidence type="ECO:0000256" key="5">
    <source>
        <dbReference type="SAM" id="MobiDB-lite"/>
    </source>
</evidence>
<reference evidence="9 10" key="1">
    <citation type="submission" date="2014-04" db="EMBL/GenBank/DDBJ databases">
        <title>A comprehensive comparison of genomes of Erythrobacter spp. strains.</title>
        <authorList>
            <person name="Zheng Q."/>
        </authorList>
    </citation>
    <scope>NUCLEOTIDE SEQUENCE [LARGE SCALE GENOMIC DNA]</scope>
    <source>
        <strain evidence="9 10">DSM 6997</strain>
    </source>
</reference>
<sequence length="650" mass="70252">MTINQASRRLGTGVIAIMLLAAVVAVFGINEIRFGGEMDRRDSQVNEFKADILPPPEYLVESYLVANLLVRERRNFDDHVTTLARLKGEWRERADYWAVSDLDDELKSGIAQTVATDGTAFWREIDRGLIPAVRSGDESAAQASLRRLGEHYGSHRETIDALVIGADALSDNLAESSSSTVALVKVMLGLTGLAILATIIGTLYVLRRKVLTPLGETAETMAAMAAGDLDAGIRSEHREDEIGTMTRAIEVFRKGSKQQVEDGIKQEEVVDVVFAALQRLAKGDLAFRMVKELDPKYEALRHGYNNSAKQVEALIEQVRLSVENVKQGASEISFATDDLSQRNETQAASLEESAAAMNQVTELVRQTASNASEAKQSIDETHKEARKGGDVVKDAVKAMDSIETSSKEITQIIDVIDGIAFQTNLLALNAGVEAARAGEAGKGFAVVATEVRALAQRSAEAANDIKQLISTSTNLVDEGVSLVGETGVLLEGIVTRIGEVNSQIQKIADSAEVQATNIEQVSGAVNNMDKMTQQNAAMVEETAATARNLSEQAQGLGSLVLQFRTDRRKSPRDGPNAQDESVYLAMRNSGRQASHQLVHEAPSGRASGHQNRPASSTHSARKAASLPVSGNLALKPEYDSKEDDQDWSEF</sequence>
<evidence type="ECO:0000256" key="4">
    <source>
        <dbReference type="PROSITE-ProRule" id="PRU00284"/>
    </source>
</evidence>
<dbReference type="Pfam" id="PF00015">
    <property type="entry name" value="MCPsignal"/>
    <property type="match status" value="1"/>
</dbReference>
<dbReference type="FunFam" id="1.10.287.950:FF:000001">
    <property type="entry name" value="Methyl-accepting chemotaxis sensory transducer"/>
    <property type="match status" value="1"/>
</dbReference>
<keyword evidence="6" id="KW-0472">Membrane</keyword>
<dbReference type="GO" id="GO:0007165">
    <property type="term" value="P:signal transduction"/>
    <property type="evidence" value="ECO:0007669"/>
    <property type="project" value="UniProtKB-KW"/>
</dbReference>
<dbReference type="AlphaFoldDB" id="A0A074M3A6"/>
<comment type="subcellular location">
    <subcellularLocation>
        <location evidence="1">Membrane</location>
    </subcellularLocation>
</comment>
<dbReference type="GO" id="GO:0006935">
    <property type="term" value="P:chemotaxis"/>
    <property type="evidence" value="ECO:0007669"/>
    <property type="project" value="UniProtKB-KW"/>
</dbReference>
<dbReference type="OrthoDB" id="7408459at2"/>
<dbReference type="PRINTS" id="PR00260">
    <property type="entry name" value="CHEMTRNSDUCR"/>
</dbReference>
<proteinExistence type="inferred from homology"/>
<evidence type="ECO:0008006" key="11">
    <source>
        <dbReference type="Google" id="ProtNLM"/>
    </source>
</evidence>
<keyword evidence="10" id="KW-1185">Reference proteome</keyword>
<dbReference type="PROSITE" id="PS50885">
    <property type="entry name" value="HAMP"/>
    <property type="match status" value="1"/>
</dbReference>
<accession>A0A074M3A6</accession>
<feature type="transmembrane region" description="Helical" evidence="6">
    <location>
        <begin position="12"/>
        <end position="32"/>
    </location>
</feature>
<gene>
    <name evidence="9" type="ORF">EH31_13420</name>
</gene>
<dbReference type="SMART" id="SM00283">
    <property type="entry name" value="MA"/>
    <property type="match status" value="1"/>
</dbReference>
<dbReference type="STRING" id="1044.EH31_13420"/>
<name>A0A074M3A6_ERYLO</name>
<evidence type="ECO:0000259" key="8">
    <source>
        <dbReference type="PROSITE" id="PS50885"/>
    </source>
</evidence>
<evidence type="ECO:0000313" key="9">
    <source>
        <dbReference type="EMBL" id="KEO89041.1"/>
    </source>
</evidence>
<feature type="transmembrane region" description="Helical" evidence="6">
    <location>
        <begin position="186"/>
        <end position="206"/>
    </location>
</feature>
<organism evidence="9 10">
    <name type="scientific">Erythrobacter longus</name>
    <dbReference type="NCBI Taxonomy" id="1044"/>
    <lineage>
        <taxon>Bacteria</taxon>
        <taxon>Pseudomonadati</taxon>
        <taxon>Pseudomonadota</taxon>
        <taxon>Alphaproteobacteria</taxon>
        <taxon>Sphingomonadales</taxon>
        <taxon>Erythrobacteraceae</taxon>
        <taxon>Erythrobacter/Porphyrobacter group</taxon>
        <taxon>Erythrobacter</taxon>
    </lineage>
</organism>
<keyword evidence="6" id="KW-1133">Transmembrane helix</keyword>
<dbReference type="PANTHER" id="PTHR43531:SF11">
    <property type="entry name" value="METHYL-ACCEPTING CHEMOTAXIS PROTEIN 3"/>
    <property type="match status" value="1"/>
</dbReference>
<evidence type="ECO:0000256" key="2">
    <source>
        <dbReference type="ARBA" id="ARBA00022500"/>
    </source>
</evidence>
<feature type="region of interest" description="Disordered" evidence="5">
    <location>
        <begin position="590"/>
        <end position="650"/>
    </location>
</feature>
<dbReference type="Proteomes" id="UP000027647">
    <property type="component" value="Unassembled WGS sequence"/>
</dbReference>
<evidence type="ECO:0000259" key="7">
    <source>
        <dbReference type="PROSITE" id="PS50111"/>
    </source>
</evidence>
<dbReference type="GO" id="GO:0016020">
    <property type="term" value="C:membrane"/>
    <property type="evidence" value="ECO:0007669"/>
    <property type="project" value="UniProtKB-SubCell"/>
</dbReference>
<evidence type="ECO:0000256" key="6">
    <source>
        <dbReference type="SAM" id="Phobius"/>
    </source>
</evidence>
<feature type="compositionally biased region" description="Acidic residues" evidence="5">
    <location>
        <begin position="640"/>
        <end position="650"/>
    </location>
</feature>
<dbReference type="SMART" id="SM00304">
    <property type="entry name" value="HAMP"/>
    <property type="match status" value="1"/>
</dbReference>
<feature type="compositionally biased region" description="Polar residues" evidence="5">
    <location>
        <begin position="608"/>
        <end position="618"/>
    </location>
</feature>
<feature type="region of interest" description="Disordered" evidence="5">
    <location>
        <begin position="368"/>
        <end position="387"/>
    </location>
</feature>
<dbReference type="Gene3D" id="1.10.287.950">
    <property type="entry name" value="Methyl-accepting chemotaxis protein"/>
    <property type="match status" value="1"/>
</dbReference>
<dbReference type="PROSITE" id="PS50111">
    <property type="entry name" value="CHEMOTAXIS_TRANSDUC_2"/>
    <property type="match status" value="1"/>
</dbReference>
<protein>
    <recommendedName>
        <fullName evidence="11">Chemotaxis protein</fullName>
    </recommendedName>
</protein>
<dbReference type="CDD" id="cd11386">
    <property type="entry name" value="MCP_signal"/>
    <property type="match status" value="1"/>
</dbReference>
<dbReference type="InterPro" id="IPR051310">
    <property type="entry name" value="MCP_chemotaxis"/>
</dbReference>
<dbReference type="EMBL" id="JMIW01000006">
    <property type="protein sequence ID" value="KEO89041.1"/>
    <property type="molecule type" value="Genomic_DNA"/>
</dbReference>
<feature type="domain" description="HAMP" evidence="8">
    <location>
        <begin position="208"/>
        <end position="261"/>
    </location>
</feature>
<feature type="domain" description="Methyl-accepting transducer" evidence="7">
    <location>
        <begin position="321"/>
        <end position="550"/>
    </location>
</feature>
<dbReference type="PANTHER" id="PTHR43531">
    <property type="entry name" value="PROTEIN ICFG"/>
    <property type="match status" value="1"/>
</dbReference>
<comment type="similarity">
    <text evidence="3">Belongs to the methyl-accepting chemotaxis (MCP) protein family.</text>
</comment>
<dbReference type="InterPro" id="IPR004090">
    <property type="entry name" value="Chemotax_Me-accpt_rcpt"/>
</dbReference>
<keyword evidence="6" id="KW-0812">Transmembrane</keyword>